<accession>A0A6N2KCV4</accession>
<reference evidence="1" key="1">
    <citation type="submission" date="2019-03" db="EMBL/GenBank/DDBJ databases">
        <authorList>
            <person name="Mank J."/>
            <person name="Almeida P."/>
        </authorList>
    </citation>
    <scope>NUCLEOTIDE SEQUENCE</scope>
    <source>
        <strain evidence="1">78183</strain>
    </source>
</reference>
<name>A0A6N2KCV4_SALVM</name>
<proteinExistence type="predicted"/>
<evidence type="ECO:0000313" key="1">
    <source>
        <dbReference type="EMBL" id="VFU25505.1"/>
    </source>
</evidence>
<dbReference type="AlphaFoldDB" id="A0A6N2KCV4"/>
<sequence>MIWTSQCRSFCTRTKLWREASSHITFIACGPCLLSMISPPSRVAALGKVAEEFAYIDAIAWKSCFRLLGVS</sequence>
<protein>
    <submittedName>
        <fullName evidence="1">Uncharacterized protein</fullName>
    </submittedName>
</protein>
<organism evidence="1">
    <name type="scientific">Salix viminalis</name>
    <name type="common">Common osier</name>
    <name type="synonym">Basket willow</name>
    <dbReference type="NCBI Taxonomy" id="40686"/>
    <lineage>
        <taxon>Eukaryota</taxon>
        <taxon>Viridiplantae</taxon>
        <taxon>Streptophyta</taxon>
        <taxon>Embryophyta</taxon>
        <taxon>Tracheophyta</taxon>
        <taxon>Spermatophyta</taxon>
        <taxon>Magnoliopsida</taxon>
        <taxon>eudicotyledons</taxon>
        <taxon>Gunneridae</taxon>
        <taxon>Pentapetalae</taxon>
        <taxon>rosids</taxon>
        <taxon>fabids</taxon>
        <taxon>Malpighiales</taxon>
        <taxon>Salicaceae</taxon>
        <taxon>Saliceae</taxon>
        <taxon>Salix</taxon>
    </lineage>
</organism>
<dbReference type="EMBL" id="CAADRP010000225">
    <property type="protein sequence ID" value="VFU25505.1"/>
    <property type="molecule type" value="Genomic_DNA"/>
</dbReference>
<gene>
    <name evidence="1" type="ORF">SVIM_LOCUS60646</name>
</gene>